<dbReference type="Proteomes" id="UP000251800">
    <property type="component" value="Unassembled WGS sequence"/>
</dbReference>
<dbReference type="GO" id="GO:0004601">
    <property type="term" value="F:peroxidase activity"/>
    <property type="evidence" value="ECO:0007669"/>
    <property type="project" value="UniProtKB-KW"/>
</dbReference>
<dbReference type="InterPro" id="IPR036249">
    <property type="entry name" value="Thioredoxin-like_sf"/>
</dbReference>
<protein>
    <submittedName>
        <fullName evidence="2">Thioredoxin peroxidase</fullName>
    </submittedName>
</protein>
<evidence type="ECO:0000313" key="3">
    <source>
        <dbReference type="Proteomes" id="UP000251800"/>
    </source>
</evidence>
<keyword evidence="3" id="KW-1185">Reference proteome</keyword>
<sequence>MTSIKLHPGNAFPVIKVADETGTYRDLSRPAQGLDWIMVVVYRGQHCPLCTRYLNALASHRAELAEIGVDLVAVSGDSADQLARHREQLDVGFPLYHSLQPAQMQQLGVYISEPRSKQETDHPFSEPALFVVNESGQLHVADVSNNPFVRPDIPTLVRGLRWIRNPENNYPIRGARRYA</sequence>
<dbReference type="PROSITE" id="PS51352">
    <property type="entry name" value="THIOREDOXIN_2"/>
    <property type="match status" value="1"/>
</dbReference>
<dbReference type="InterPro" id="IPR013766">
    <property type="entry name" value="Thioredoxin_domain"/>
</dbReference>
<dbReference type="RefSeq" id="WP_109718787.1">
    <property type="nucleotide sequence ID" value="NZ_QEQK01000002.1"/>
</dbReference>
<keyword evidence="2" id="KW-0575">Peroxidase</keyword>
<dbReference type="InterPro" id="IPR000866">
    <property type="entry name" value="AhpC/TSA"/>
</dbReference>
<evidence type="ECO:0000259" key="1">
    <source>
        <dbReference type="PROSITE" id="PS51352"/>
    </source>
</evidence>
<organism evidence="2 3">
    <name type="scientific">Abyssibacter profundi</name>
    <dbReference type="NCBI Taxonomy" id="2182787"/>
    <lineage>
        <taxon>Bacteria</taxon>
        <taxon>Pseudomonadati</taxon>
        <taxon>Pseudomonadota</taxon>
        <taxon>Gammaproteobacteria</taxon>
        <taxon>Chromatiales</taxon>
        <taxon>Oceanococcaceae</taxon>
        <taxon>Abyssibacter</taxon>
    </lineage>
</organism>
<dbReference type="CDD" id="cd02970">
    <property type="entry name" value="PRX_like2"/>
    <property type="match status" value="1"/>
</dbReference>
<keyword evidence="2" id="KW-0560">Oxidoreductase</keyword>
<dbReference type="EMBL" id="QEQK01000002">
    <property type="protein sequence ID" value="PWN57281.1"/>
    <property type="molecule type" value="Genomic_DNA"/>
</dbReference>
<proteinExistence type="predicted"/>
<dbReference type="AlphaFoldDB" id="A0A363UP90"/>
<name>A0A363UP90_9GAMM</name>
<gene>
    <name evidence="2" type="ORF">DEH80_01900</name>
</gene>
<comment type="caution">
    <text evidence="2">The sequence shown here is derived from an EMBL/GenBank/DDBJ whole genome shotgun (WGS) entry which is preliminary data.</text>
</comment>
<evidence type="ECO:0000313" key="2">
    <source>
        <dbReference type="EMBL" id="PWN57281.1"/>
    </source>
</evidence>
<dbReference type="Pfam" id="PF00578">
    <property type="entry name" value="AhpC-TSA"/>
    <property type="match status" value="1"/>
</dbReference>
<dbReference type="OrthoDB" id="9809746at2"/>
<dbReference type="SUPFAM" id="SSF52833">
    <property type="entry name" value="Thioredoxin-like"/>
    <property type="match status" value="1"/>
</dbReference>
<dbReference type="Gene3D" id="3.40.30.10">
    <property type="entry name" value="Glutaredoxin"/>
    <property type="match status" value="1"/>
</dbReference>
<feature type="domain" description="Thioredoxin" evidence="1">
    <location>
        <begin position="6"/>
        <end position="165"/>
    </location>
</feature>
<reference evidence="2 3" key="1">
    <citation type="submission" date="2018-05" db="EMBL/GenBank/DDBJ databases">
        <title>Abyssibacter profundi OUC007T gen. nov., sp. nov, a marine bacterium isolated from seawater of the Mariana Trench.</title>
        <authorList>
            <person name="Zhou S."/>
        </authorList>
    </citation>
    <scope>NUCLEOTIDE SEQUENCE [LARGE SCALE GENOMIC DNA]</scope>
    <source>
        <strain evidence="2 3">OUC007</strain>
    </source>
</reference>
<accession>A0A363UP90</accession>